<sequence length="246" mass="26546">MRIASCLYVASHLAVGFALARGGRHDSLAMKREQAAKRDQSSKVWCGAVKTADKVNVVEGTWIVPSISLPKGATGEKEYWSYQWVGIDGDTSSCQVLLQGGTGQTIIDGEVNTFGWYEFYPDPPVYAGMIIATNDTVYTKVEATSSTTGKITIENVTTGEKKSFEVESKNGPLCQGSADWIQEFPVLPYAEFSDFSITNCSASTEGGRSLNLAGSENWYVPDGKGGKLCYATENSDTSVALHYNGN</sequence>
<name>A0ACC1R7S4_9HYPO</name>
<evidence type="ECO:0000313" key="2">
    <source>
        <dbReference type="Proteomes" id="UP001148737"/>
    </source>
</evidence>
<evidence type="ECO:0000313" key="1">
    <source>
        <dbReference type="EMBL" id="KAJ3498640.1"/>
    </source>
</evidence>
<proteinExistence type="predicted"/>
<reference evidence="1" key="1">
    <citation type="submission" date="2022-07" db="EMBL/GenBank/DDBJ databases">
        <title>Genome Sequence of Lecanicillium saksenae.</title>
        <authorList>
            <person name="Buettner E."/>
        </authorList>
    </citation>
    <scope>NUCLEOTIDE SEQUENCE</scope>
    <source>
        <strain evidence="1">VT-O1</strain>
    </source>
</reference>
<organism evidence="1 2">
    <name type="scientific">Lecanicillium saksenae</name>
    <dbReference type="NCBI Taxonomy" id="468837"/>
    <lineage>
        <taxon>Eukaryota</taxon>
        <taxon>Fungi</taxon>
        <taxon>Dikarya</taxon>
        <taxon>Ascomycota</taxon>
        <taxon>Pezizomycotina</taxon>
        <taxon>Sordariomycetes</taxon>
        <taxon>Hypocreomycetidae</taxon>
        <taxon>Hypocreales</taxon>
        <taxon>Cordycipitaceae</taxon>
        <taxon>Lecanicillium</taxon>
    </lineage>
</organism>
<keyword evidence="2" id="KW-1185">Reference proteome</keyword>
<accession>A0ACC1R7S4</accession>
<dbReference type="Proteomes" id="UP001148737">
    <property type="component" value="Unassembled WGS sequence"/>
</dbReference>
<comment type="caution">
    <text evidence="1">The sequence shown here is derived from an EMBL/GenBank/DDBJ whole genome shotgun (WGS) entry which is preliminary data.</text>
</comment>
<gene>
    <name evidence="1" type="ORF">NLG97_g955</name>
</gene>
<dbReference type="EMBL" id="JANAKD010000041">
    <property type="protein sequence ID" value="KAJ3498640.1"/>
    <property type="molecule type" value="Genomic_DNA"/>
</dbReference>
<protein>
    <submittedName>
        <fullName evidence="1">Uncharacterized protein</fullName>
    </submittedName>
</protein>